<gene>
    <name evidence="1" type="ORF">AVEN_116337_1</name>
</gene>
<evidence type="ECO:0000313" key="1">
    <source>
        <dbReference type="EMBL" id="GBO17966.1"/>
    </source>
</evidence>
<evidence type="ECO:0000313" key="2">
    <source>
        <dbReference type="Proteomes" id="UP000499080"/>
    </source>
</evidence>
<dbReference type="AlphaFoldDB" id="A0A4Y2V1M0"/>
<organism evidence="1 2">
    <name type="scientific">Araneus ventricosus</name>
    <name type="common">Orbweaver spider</name>
    <name type="synonym">Epeira ventricosa</name>
    <dbReference type="NCBI Taxonomy" id="182803"/>
    <lineage>
        <taxon>Eukaryota</taxon>
        <taxon>Metazoa</taxon>
        <taxon>Ecdysozoa</taxon>
        <taxon>Arthropoda</taxon>
        <taxon>Chelicerata</taxon>
        <taxon>Arachnida</taxon>
        <taxon>Araneae</taxon>
        <taxon>Araneomorphae</taxon>
        <taxon>Entelegynae</taxon>
        <taxon>Araneoidea</taxon>
        <taxon>Araneidae</taxon>
        <taxon>Araneus</taxon>
    </lineage>
</organism>
<comment type="caution">
    <text evidence="1">The sequence shown here is derived from an EMBL/GenBank/DDBJ whole genome shotgun (WGS) entry which is preliminary data.</text>
</comment>
<sequence>MTGQSGLERISAPRLSFSHQDVFNRETTIYPRSLDQLTPGIYGPQRATLNCLSRELNLIGGTPPESILVQAKRSQQGDIVVTENLIIHSLRIVGFQKHLKKHPGCSDILGLEYGEMLRMQSNSMKLPLCLSQQKLLTAPSSHGYQIRVVLIFSHHLIHLFNTKDILYTIIIGEMCV</sequence>
<dbReference type="Proteomes" id="UP000499080">
    <property type="component" value="Unassembled WGS sequence"/>
</dbReference>
<dbReference type="EMBL" id="BGPR01041654">
    <property type="protein sequence ID" value="GBO17966.1"/>
    <property type="molecule type" value="Genomic_DNA"/>
</dbReference>
<keyword evidence="2" id="KW-1185">Reference proteome</keyword>
<accession>A0A4Y2V1M0</accession>
<name>A0A4Y2V1M0_ARAVE</name>
<reference evidence="1 2" key="1">
    <citation type="journal article" date="2019" name="Sci. Rep.">
        <title>Orb-weaving spider Araneus ventricosus genome elucidates the spidroin gene catalogue.</title>
        <authorList>
            <person name="Kono N."/>
            <person name="Nakamura H."/>
            <person name="Ohtoshi R."/>
            <person name="Moran D.A.P."/>
            <person name="Shinohara A."/>
            <person name="Yoshida Y."/>
            <person name="Fujiwara M."/>
            <person name="Mori M."/>
            <person name="Tomita M."/>
            <person name="Arakawa K."/>
        </authorList>
    </citation>
    <scope>NUCLEOTIDE SEQUENCE [LARGE SCALE GENOMIC DNA]</scope>
</reference>
<proteinExistence type="predicted"/>
<protein>
    <submittedName>
        <fullName evidence="1">Uncharacterized protein</fullName>
    </submittedName>
</protein>